<gene>
    <name evidence="1" type="ORF">DNK06_20975</name>
</gene>
<dbReference type="EMBL" id="QJUI01000022">
    <property type="protein sequence ID" value="TBU73063.1"/>
    <property type="molecule type" value="Genomic_DNA"/>
</dbReference>
<protein>
    <submittedName>
        <fullName evidence="1">DUF1826 domain-containing protein</fullName>
    </submittedName>
</protein>
<proteinExistence type="predicted"/>
<evidence type="ECO:0000313" key="2">
    <source>
        <dbReference type="Proteomes" id="UP000292302"/>
    </source>
</evidence>
<dbReference type="RefSeq" id="WP_131181936.1">
    <property type="nucleotide sequence ID" value="NZ_QJUI01000022.1"/>
</dbReference>
<dbReference type="Pfam" id="PF08856">
    <property type="entry name" value="DUF1826"/>
    <property type="match status" value="1"/>
</dbReference>
<sequence length="215" mass="23326">MILAFKPRHAPRQIIRDDVDVLAEALHDDVNLAVWQRQLPDHLASFADSLLAQGEPLAQALSIDLPDAEAEPALPGLLAGYSDMPGQAAFLADVAWLVQVYACLLDARSIGLRLRALDAAMCPRFHVDRVPLRLITSYAGPGSQWLREGAVSRQHLGGPQALPAENAVIEQIGCGHVALLKGERWIGNEGRGLVHRSPALPAGERRLLLTLDWLA</sequence>
<dbReference type="Proteomes" id="UP000292302">
    <property type="component" value="Unassembled WGS sequence"/>
</dbReference>
<name>A0A4Q9QGI4_9GAMM</name>
<evidence type="ECO:0000313" key="1">
    <source>
        <dbReference type="EMBL" id="TBU73063.1"/>
    </source>
</evidence>
<dbReference type="AlphaFoldDB" id="A0A4Q9QGI4"/>
<reference evidence="1 2" key="1">
    <citation type="submission" date="2018-06" db="EMBL/GenBank/DDBJ databases">
        <title>Three novel Pseudomonas species isolated from symptomatic oak.</title>
        <authorList>
            <person name="Bueno-Gonzalez V."/>
            <person name="Brady C."/>
        </authorList>
    </citation>
    <scope>NUCLEOTIDE SEQUENCE [LARGE SCALE GENOMIC DNA]</scope>
    <source>
        <strain evidence="1 2">P9A</strain>
    </source>
</reference>
<organism evidence="1 2">
    <name type="scientific">Phytopseudomonas daroniae</name>
    <dbReference type="NCBI Taxonomy" id="2487519"/>
    <lineage>
        <taxon>Bacteria</taxon>
        <taxon>Pseudomonadati</taxon>
        <taxon>Pseudomonadota</taxon>
        <taxon>Gammaproteobacteria</taxon>
        <taxon>Pseudomonadales</taxon>
        <taxon>Pseudomonadaceae</taxon>
        <taxon>Phytopseudomonas</taxon>
    </lineage>
</organism>
<dbReference type="InterPro" id="IPR014955">
    <property type="entry name" value="DUF1826"/>
</dbReference>
<keyword evidence="2" id="KW-1185">Reference proteome</keyword>
<comment type="caution">
    <text evidence="1">The sequence shown here is derived from an EMBL/GenBank/DDBJ whole genome shotgun (WGS) entry which is preliminary data.</text>
</comment>
<dbReference type="OrthoDB" id="5342505at2"/>
<accession>A0A4Q9QGI4</accession>